<evidence type="ECO:0000256" key="4">
    <source>
        <dbReference type="ARBA" id="ARBA00044511"/>
    </source>
</evidence>
<dbReference type="NCBIfam" id="TIGR00756">
    <property type="entry name" value="PPR"/>
    <property type="match status" value="1"/>
</dbReference>
<evidence type="ECO:0000256" key="7">
    <source>
        <dbReference type="SAM" id="MobiDB-lite"/>
    </source>
</evidence>
<evidence type="ECO:0000313" key="9">
    <source>
        <dbReference type="Proteomes" id="UP000006753"/>
    </source>
</evidence>
<accession>K1WNC0</accession>
<dbReference type="PANTHER" id="PTHR47447">
    <property type="entry name" value="OS03G0856100 PROTEIN"/>
    <property type="match status" value="1"/>
</dbReference>
<evidence type="ECO:0000256" key="2">
    <source>
        <dbReference type="ARBA" id="ARBA00022737"/>
    </source>
</evidence>
<feature type="region of interest" description="Disordered" evidence="7">
    <location>
        <begin position="142"/>
        <end position="171"/>
    </location>
</feature>
<evidence type="ECO:0000256" key="6">
    <source>
        <dbReference type="SAM" id="Coils"/>
    </source>
</evidence>
<feature type="repeat" description="PPR" evidence="5">
    <location>
        <begin position="861"/>
        <end position="895"/>
    </location>
</feature>
<protein>
    <submittedName>
        <fullName evidence="8">Pentatricopeptide repeat protein</fullName>
    </submittedName>
</protein>
<feature type="coiled-coil region" evidence="6">
    <location>
        <begin position="937"/>
        <end position="964"/>
    </location>
</feature>
<dbReference type="RefSeq" id="XP_007295041.1">
    <property type="nucleotide sequence ID" value="XM_007294979.1"/>
</dbReference>
<feature type="region of interest" description="Disordered" evidence="7">
    <location>
        <begin position="984"/>
        <end position="1004"/>
    </location>
</feature>
<comment type="function">
    <text evidence="3">Regulates mitochondrial small subunit maturation by controlling 15S rRNA 5'-end processing. Localizes to the 5' precursor of the 15S rRNA in a position that is subsequently occupied by mS47 in the mature yeast mtSSU. Uses structure and sequence-specific RNA recognition, binding to a single-stranded region of the precursor and specifically recognizing bases -6 to -1. The exchange of Ccm1 for mS47 is coupled to the irreversible removal of precursor rRNA that is accompanied by conformational changes of the mitoribosomal proteins uS5m and mS26. These conformational changes signal completion of 5'-end rRNA processing through protection of the mature 5'-end of the 15S rRNA and stabilization of mS47. The removal of the 5' precursor together with the dissociation of Ccm1 may be catalyzed by the 5'-3' exoribonuclease Pet127. Involved in the specific removal of group I introns in mitochondrial encoded transcripts.</text>
</comment>
<keyword evidence="6" id="KW-0175">Coiled coil</keyword>
<evidence type="ECO:0000313" key="8">
    <source>
        <dbReference type="EMBL" id="EKD14431.1"/>
    </source>
</evidence>
<dbReference type="InParanoid" id="K1WNC0"/>
<dbReference type="Pfam" id="PF13041">
    <property type="entry name" value="PPR_2"/>
    <property type="match status" value="2"/>
</dbReference>
<dbReference type="InterPro" id="IPR011990">
    <property type="entry name" value="TPR-like_helical_dom_sf"/>
</dbReference>
<dbReference type="GeneID" id="18763087"/>
<evidence type="ECO:0000256" key="1">
    <source>
        <dbReference type="ARBA" id="ARBA00006192"/>
    </source>
</evidence>
<dbReference type="PROSITE" id="PS51375">
    <property type="entry name" value="PPR"/>
    <property type="match status" value="2"/>
</dbReference>
<dbReference type="KEGG" id="mbe:MBM_07152"/>
<dbReference type="eggNOG" id="KOG4197">
    <property type="taxonomic scope" value="Eukaryota"/>
</dbReference>
<evidence type="ECO:0000256" key="5">
    <source>
        <dbReference type="PROSITE-ProRule" id="PRU00708"/>
    </source>
</evidence>
<dbReference type="AlphaFoldDB" id="K1WNC0"/>
<name>K1WNC0_MARBU</name>
<dbReference type="HOGENOM" id="CLU_298977_0_0_1"/>
<keyword evidence="2" id="KW-0677">Repeat</keyword>
<dbReference type="STRING" id="1072389.K1WNC0"/>
<feature type="region of interest" description="Disordered" evidence="7">
    <location>
        <begin position="757"/>
        <end position="789"/>
    </location>
</feature>
<feature type="compositionally biased region" description="Basic and acidic residues" evidence="7">
    <location>
        <begin position="142"/>
        <end position="155"/>
    </location>
</feature>
<gene>
    <name evidence="8" type="ORF">MBM_07152</name>
</gene>
<comment type="similarity">
    <text evidence="1">Belongs to the CCM1 family.</text>
</comment>
<feature type="repeat" description="PPR" evidence="5">
    <location>
        <begin position="536"/>
        <end position="570"/>
    </location>
</feature>
<dbReference type="Gene3D" id="1.25.40.10">
    <property type="entry name" value="Tetratricopeptide repeat domain"/>
    <property type="match status" value="2"/>
</dbReference>
<sequence length="1004" mass="115420">MPPRADLLTKRWSTFDLPILPFLAPRVFQPWPRDTPRSHSIASRTKSHSRRCVRAYHDGLPQPLTNKQEDLGELRHWKPLRAVNSDSCRGDRANINEEVTGDHIEAGRNSWRDDRPHGASDDLGDEEDFWAKYEEIWGREATKRDAQDPMERVGGDPDPANIGKEPSDSRVKVPLGEDAFEMQESIRPCWRLRPFFVRSLKTTWRSFEPRSQRPQEAQTTRPSFKPRPQRLQEAQQQWLGEKRRSRRLRSQYLVRGLPTVRTKFVRLVPEGPYGNLSFSSSWNWRFAMLNARYDKAMAGARASSKVYTYKRPRIKQEFIDNLVRLESLALMTEEWKTLSPQTRNRVWQDVMLQTLDRHPHRAIDVLVATFIEPYPPGYAIADSLDYIFTHFLHTSKSQKIGISGILDLLLEKGPRGHIQLDQRTLCTSIKLMDAQRPPNTHSIKSLYDTLRKADHPLHVNTLIQFGTRFAKNGQFNTACEILQMLKDLGCDFNTPKVLSFCTLLLRQRRRTLPSGENRYLALDVFDFMMNSGAKPNIIIYNVLLENALENHEHETAWQLHSIMVESGLQPDAYTYSLLLKDSKLRMDPHAIKKVMEHVKHRAIRNSYIVNDVLHAILLLHQQEQKSDYAADGPKEQVASAFDRLLPVYCDYFNLEPLARIIPKFSERYPKLRIQRDPNASVKLEDPTAPTLVVMVTSFLDDIQNPLPALQLYDQFREMVYNNDPAVAFLTQTTHIWNLVLMSLGKFRETIGDCHTLIGDMISPPEQTPQSSLASEKRGEPLSDIDQAIPPQEDSFLERHDRQYAKFPHSDQVLRLPLASEESGHSKSEPSNPKALQDFSTELRDSQNDTSQFTVLTPPKPDVYTWSILIKIFMDHKQPRAAEKVLDMMRERDIEPSIVTWNTLAHGYASMQDTASLVGVLTRLRAAGLEADDATTIALSMIKNRRALNEELQKKNDKLVDLDRGFVEEVQEELKLEAEQDVVGASNEIGDKEPSEDELFATSWF</sequence>
<dbReference type="EMBL" id="JH921445">
    <property type="protein sequence ID" value="EKD14431.1"/>
    <property type="molecule type" value="Genomic_DNA"/>
</dbReference>
<dbReference type="OrthoDB" id="185373at2759"/>
<organism evidence="8 9">
    <name type="scientific">Marssonina brunnea f. sp. multigermtubi (strain MB_m1)</name>
    <name type="common">Marssonina leaf spot fungus</name>
    <dbReference type="NCBI Taxonomy" id="1072389"/>
    <lineage>
        <taxon>Eukaryota</taxon>
        <taxon>Fungi</taxon>
        <taxon>Dikarya</taxon>
        <taxon>Ascomycota</taxon>
        <taxon>Pezizomycotina</taxon>
        <taxon>Leotiomycetes</taxon>
        <taxon>Helotiales</taxon>
        <taxon>Drepanopezizaceae</taxon>
        <taxon>Drepanopeziza</taxon>
    </lineage>
</organism>
<dbReference type="PANTHER" id="PTHR47447:SF17">
    <property type="entry name" value="OS12G0638900 PROTEIN"/>
    <property type="match status" value="1"/>
</dbReference>
<proteinExistence type="inferred from homology"/>
<evidence type="ECO:0000256" key="3">
    <source>
        <dbReference type="ARBA" id="ARBA00044493"/>
    </source>
</evidence>
<comment type="subunit">
    <text evidence="4">Binds to mitochondrial small subunit 15S rRNA.</text>
</comment>
<dbReference type="InterPro" id="IPR002885">
    <property type="entry name" value="PPR_rpt"/>
</dbReference>
<feature type="region of interest" description="Disordered" evidence="7">
    <location>
        <begin position="207"/>
        <end position="230"/>
    </location>
</feature>
<dbReference type="Proteomes" id="UP000006753">
    <property type="component" value="Unassembled WGS sequence"/>
</dbReference>
<dbReference type="OMA" id="HEHETAW"/>
<keyword evidence="9" id="KW-1185">Reference proteome</keyword>
<reference evidence="8 9" key="1">
    <citation type="journal article" date="2012" name="BMC Genomics">
        <title>Sequencing the genome of Marssonina brunnea reveals fungus-poplar co-evolution.</title>
        <authorList>
            <person name="Zhu S."/>
            <person name="Cao Y.-Z."/>
            <person name="Jiang C."/>
            <person name="Tan B.-Y."/>
            <person name="Wang Z."/>
            <person name="Feng S."/>
            <person name="Zhang L."/>
            <person name="Su X.-H."/>
            <person name="Brejova B."/>
            <person name="Vinar T."/>
            <person name="Xu M."/>
            <person name="Wang M.-X."/>
            <person name="Zhang S.-G."/>
            <person name="Huang M.-R."/>
            <person name="Wu R."/>
            <person name="Zhou Y."/>
        </authorList>
    </citation>
    <scope>NUCLEOTIDE SEQUENCE [LARGE SCALE GENOMIC DNA]</scope>
    <source>
        <strain evidence="8 9">MB_m1</strain>
    </source>
</reference>